<dbReference type="EMBL" id="KV426020">
    <property type="protein sequence ID" value="KZV91786.1"/>
    <property type="molecule type" value="Genomic_DNA"/>
</dbReference>
<protein>
    <submittedName>
        <fullName evidence="1">Uncharacterized protein</fullName>
    </submittedName>
</protein>
<dbReference type="Proteomes" id="UP000077266">
    <property type="component" value="Unassembled WGS sequence"/>
</dbReference>
<organism evidence="1 2">
    <name type="scientific">Exidia glandulosa HHB12029</name>
    <dbReference type="NCBI Taxonomy" id="1314781"/>
    <lineage>
        <taxon>Eukaryota</taxon>
        <taxon>Fungi</taxon>
        <taxon>Dikarya</taxon>
        <taxon>Basidiomycota</taxon>
        <taxon>Agaricomycotina</taxon>
        <taxon>Agaricomycetes</taxon>
        <taxon>Auriculariales</taxon>
        <taxon>Exidiaceae</taxon>
        <taxon>Exidia</taxon>
    </lineage>
</organism>
<keyword evidence="2" id="KW-1185">Reference proteome</keyword>
<dbReference type="AlphaFoldDB" id="A0A165HCX6"/>
<dbReference type="InParanoid" id="A0A165HCX6"/>
<evidence type="ECO:0000313" key="2">
    <source>
        <dbReference type="Proteomes" id="UP000077266"/>
    </source>
</evidence>
<name>A0A165HCX6_EXIGL</name>
<proteinExistence type="predicted"/>
<reference evidence="1 2" key="1">
    <citation type="journal article" date="2016" name="Mol. Biol. Evol.">
        <title>Comparative Genomics of Early-Diverging Mushroom-Forming Fungi Provides Insights into the Origins of Lignocellulose Decay Capabilities.</title>
        <authorList>
            <person name="Nagy L.G."/>
            <person name="Riley R."/>
            <person name="Tritt A."/>
            <person name="Adam C."/>
            <person name="Daum C."/>
            <person name="Floudas D."/>
            <person name="Sun H."/>
            <person name="Yadav J.S."/>
            <person name="Pangilinan J."/>
            <person name="Larsson K.H."/>
            <person name="Matsuura K."/>
            <person name="Barry K."/>
            <person name="Labutti K."/>
            <person name="Kuo R."/>
            <person name="Ohm R.A."/>
            <person name="Bhattacharya S.S."/>
            <person name="Shirouzu T."/>
            <person name="Yoshinaga Y."/>
            <person name="Martin F.M."/>
            <person name="Grigoriev I.V."/>
            <person name="Hibbett D.S."/>
        </authorList>
    </citation>
    <scope>NUCLEOTIDE SEQUENCE [LARGE SCALE GENOMIC DNA]</scope>
    <source>
        <strain evidence="1 2">HHB12029</strain>
    </source>
</reference>
<gene>
    <name evidence="1" type="ORF">EXIGLDRAFT_769563</name>
</gene>
<accession>A0A165HCX6</accession>
<evidence type="ECO:0000313" key="1">
    <source>
        <dbReference type="EMBL" id="KZV91786.1"/>
    </source>
</evidence>
<sequence length="268" mass="28154">MRIGKNTSLRPYTFTVHAFTLYLRLLQPPTFLRVVYFDIGSFPFRARLRFGTITRAPVLQPLCSEAAVHENLRTAGRVFGGISLQVAQKPRPAPSGKGRRSDAHALVTQQAVTSFTLDGVFVVEAHNPATLGEDVAVGGGGALVSTTPTASTLYSAPTTFQAGALIPPSHGRPNIDGGLSRDECDQGAPSDNAFNLVTAAVMSPVGISASGVARILSNGSVQPPVAASAARAEAVEEFTILDAFSYEAAGANIEVSAFELPTDLAFWP</sequence>